<evidence type="ECO:0000256" key="12">
    <source>
        <dbReference type="SAM" id="MobiDB-lite"/>
    </source>
</evidence>
<reference evidence="14" key="1">
    <citation type="journal article" date="2020" name="Fungal Divers.">
        <title>Resolving the Mortierellaceae phylogeny through synthesis of multi-gene phylogenetics and phylogenomics.</title>
        <authorList>
            <person name="Vandepol N."/>
            <person name="Liber J."/>
            <person name="Desiro A."/>
            <person name="Na H."/>
            <person name="Kennedy M."/>
            <person name="Barry K."/>
            <person name="Grigoriev I.V."/>
            <person name="Miller A.N."/>
            <person name="O'Donnell K."/>
            <person name="Stajich J.E."/>
            <person name="Bonito G."/>
        </authorList>
    </citation>
    <scope>NUCLEOTIDE SEQUENCE</scope>
    <source>
        <strain evidence="14">KOD1015</strain>
    </source>
</reference>
<dbReference type="EC" id="3.5.4.34" evidence="8"/>
<keyword evidence="2" id="KW-0479">Metal-binding</keyword>
<dbReference type="EMBL" id="JAABOA010001351">
    <property type="protein sequence ID" value="KAF9581721.1"/>
    <property type="molecule type" value="Genomic_DNA"/>
</dbReference>
<evidence type="ECO:0000256" key="7">
    <source>
        <dbReference type="ARBA" id="ARBA00038326"/>
    </source>
</evidence>
<evidence type="ECO:0000256" key="9">
    <source>
        <dbReference type="ARBA" id="ARBA00040502"/>
    </source>
</evidence>
<dbReference type="SMART" id="SM00552">
    <property type="entry name" value="ADEAMc"/>
    <property type="match status" value="1"/>
</dbReference>
<dbReference type="PROSITE" id="PS50141">
    <property type="entry name" value="A_DEAMIN_EDITASE"/>
    <property type="match status" value="1"/>
</dbReference>
<evidence type="ECO:0000256" key="1">
    <source>
        <dbReference type="ARBA" id="ARBA00022694"/>
    </source>
</evidence>
<comment type="function">
    <text evidence="6">Specifically deaminates adenosine-37 to inosine in tRNA-Ala.</text>
</comment>
<evidence type="ECO:0000256" key="6">
    <source>
        <dbReference type="ARBA" id="ARBA00037784"/>
    </source>
</evidence>
<dbReference type="PANTHER" id="PTHR46516">
    <property type="entry name" value="TRNA-SPECIFIC ADENOSINE DEAMINASE 1"/>
    <property type="match status" value="1"/>
</dbReference>
<keyword evidence="4" id="KW-0862">Zinc</keyword>
<evidence type="ECO:0000256" key="11">
    <source>
        <dbReference type="ARBA" id="ARBA00047635"/>
    </source>
</evidence>
<comment type="caution">
    <text evidence="14">The sequence shown here is derived from an EMBL/GenBank/DDBJ whole genome shotgun (WGS) entry which is preliminary data.</text>
</comment>
<evidence type="ECO:0000259" key="13">
    <source>
        <dbReference type="PROSITE" id="PS50141"/>
    </source>
</evidence>
<dbReference type="AlphaFoldDB" id="A0A9P6FW00"/>
<proteinExistence type="inferred from homology"/>
<feature type="region of interest" description="Disordered" evidence="12">
    <location>
        <begin position="1"/>
        <end position="85"/>
    </location>
</feature>
<comment type="cofactor">
    <cofactor evidence="5">
        <name>1D-myo-inositol hexakisphosphate</name>
        <dbReference type="ChEBI" id="CHEBI:58130"/>
    </cofactor>
</comment>
<evidence type="ECO:0000256" key="3">
    <source>
        <dbReference type="ARBA" id="ARBA00022801"/>
    </source>
</evidence>
<evidence type="ECO:0000256" key="8">
    <source>
        <dbReference type="ARBA" id="ARBA00038940"/>
    </source>
</evidence>
<evidence type="ECO:0000256" key="4">
    <source>
        <dbReference type="ARBA" id="ARBA00022833"/>
    </source>
</evidence>
<comment type="similarity">
    <text evidence="7">Belongs to the ADAT1 family.</text>
</comment>
<dbReference type="GO" id="GO:0008033">
    <property type="term" value="P:tRNA processing"/>
    <property type="evidence" value="ECO:0007669"/>
    <property type="project" value="UniProtKB-KW"/>
</dbReference>
<keyword evidence="1" id="KW-0819">tRNA processing</keyword>
<evidence type="ECO:0000313" key="14">
    <source>
        <dbReference type="EMBL" id="KAF9581721.1"/>
    </source>
</evidence>
<evidence type="ECO:0000256" key="10">
    <source>
        <dbReference type="ARBA" id="ARBA00041760"/>
    </source>
</evidence>
<sequence length="409" mass="44371">MGGDATTGSLALVQSEESRNAFLAGQGQPMDHATSEPITGFKHGRDTTPNAAVPGEEVQPITKQSKLDPTSLIGSTEPQPVPTLSDTTAVSALVDKTISEKDSSLSSHAQGDCPCVLGFRRGRFDYNSVSVLRTKPGRVDSEPTLSMSCSDKIARWNLLGLTSALVTPFLKEPIFLSSLITLELFDAEALERALNQRTRGCGQHAPSLDSKALSGDIHGWPKTPRQLKISCTEIAFEYSKAEVQALSEKEDSSDIPVASGSSICWVVSSYSPTAAEVLVNGCKAGASTKKGVQPKSRSQLCKLNMFESSVALWDAVSKSIAPNPTAFQQLPQIVRTLLGWPRVTTQIEGNDKPILQEIVYRDWKALSPGYVAMKETLFQGLFRNWQRSDRSLESFNRHGKVITSTTIEK</sequence>
<evidence type="ECO:0000313" key="15">
    <source>
        <dbReference type="Proteomes" id="UP000780801"/>
    </source>
</evidence>
<organism evidence="14 15">
    <name type="scientific">Lunasporangiospora selenospora</name>
    <dbReference type="NCBI Taxonomy" id="979761"/>
    <lineage>
        <taxon>Eukaryota</taxon>
        <taxon>Fungi</taxon>
        <taxon>Fungi incertae sedis</taxon>
        <taxon>Mucoromycota</taxon>
        <taxon>Mortierellomycotina</taxon>
        <taxon>Mortierellomycetes</taxon>
        <taxon>Mortierellales</taxon>
        <taxon>Mortierellaceae</taxon>
        <taxon>Lunasporangiospora</taxon>
    </lineage>
</organism>
<dbReference type="Proteomes" id="UP000780801">
    <property type="component" value="Unassembled WGS sequence"/>
</dbReference>
<keyword evidence="3" id="KW-0378">Hydrolase</keyword>
<evidence type="ECO:0000256" key="2">
    <source>
        <dbReference type="ARBA" id="ARBA00022723"/>
    </source>
</evidence>
<dbReference type="Pfam" id="PF02137">
    <property type="entry name" value="A_deamin"/>
    <property type="match status" value="1"/>
</dbReference>
<dbReference type="InterPro" id="IPR002466">
    <property type="entry name" value="A_deamin"/>
</dbReference>
<dbReference type="GO" id="GO:0003723">
    <property type="term" value="F:RNA binding"/>
    <property type="evidence" value="ECO:0007669"/>
    <property type="project" value="InterPro"/>
</dbReference>
<gene>
    <name evidence="14" type="primary">ADAT1</name>
    <name evidence="14" type="ORF">BGW38_001159</name>
</gene>
<dbReference type="GO" id="GO:0046872">
    <property type="term" value="F:metal ion binding"/>
    <property type="evidence" value="ECO:0007669"/>
    <property type="project" value="UniProtKB-KW"/>
</dbReference>
<comment type="catalytic activity">
    <reaction evidence="11">
        <text>adenosine(37) in tRNA(Ala) + H2O + H(+) = inosine(37) in tRNA(Ala) + NH4(+)</text>
        <dbReference type="Rhea" id="RHEA:50968"/>
        <dbReference type="Rhea" id="RHEA-COMP:12855"/>
        <dbReference type="Rhea" id="RHEA-COMP:12856"/>
        <dbReference type="ChEBI" id="CHEBI:15377"/>
        <dbReference type="ChEBI" id="CHEBI:15378"/>
        <dbReference type="ChEBI" id="CHEBI:28938"/>
        <dbReference type="ChEBI" id="CHEBI:74411"/>
        <dbReference type="ChEBI" id="CHEBI:82852"/>
        <dbReference type="EC" id="3.5.4.34"/>
    </reaction>
</comment>
<dbReference type="GO" id="GO:0043829">
    <property type="term" value="F:tRNA-specific adenosine-37 deaminase activity"/>
    <property type="evidence" value="ECO:0007669"/>
    <property type="project" value="UniProtKB-EC"/>
</dbReference>
<keyword evidence="15" id="KW-1185">Reference proteome</keyword>
<feature type="compositionally biased region" description="Polar residues" evidence="12">
    <location>
        <begin position="61"/>
        <end position="85"/>
    </location>
</feature>
<feature type="domain" description="A to I editase" evidence="13">
    <location>
        <begin position="72"/>
        <end position="306"/>
    </location>
</feature>
<name>A0A9P6FW00_9FUNG</name>
<accession>A0A9P6FW00</accession>
<protein>
    <recommendedName>
        <fullName evidence="9">tRNA-specific adenosine deaminase 1</fullName>
        <ecNumber evidence="8">3.5.4.34</ecNumber>
    </recommendedName>
    <alternativeName>
        <fullName evidence="10">tRNA-specific adenosine-37 deaminase</fullName>
    </alternativeName>
</protein>
<dbReference type="PANTHER" id="PTHR46516:SF1">
    <property type="entry name" value="TRNA-SPECIFIC ADENOSINE DEAMINASE 1"/>
    <property type="match status" value="1"/>
</dbReference>
<evidence type="ECO:0000256" key="5">
    <source>
        <dbReference type="ARBA" id="ARBA00037026"/>
    </source>
</evidence>
<dbReference type="OrthoDB" id="10268011at2759"/>